<evidence type="ECO:0000256" key="1">
    <source>
        <dbReference type="SAM" id="MobiDB-lite"/>
    </source>
</evidence>
<feature type="compositionally biased region" description="Polar residues" evidence="1">
    <location>
        <begin position="101"/>
        <end position="111"/>
    </location>
</feature>
<evidence type="ECO:0000313" key="3">
    <source>
        <dbReference type="Proteomes" id="UP000822688"/>
    </source>
</evidence>
<dbReference type="EMBL" id="CM026426">
    <property type="protein sequence ID" value="KAG0572309.1"/>
    <property type="molecule type" value="Genomic_DNA"/>
</dbReference>
<sequence length="245" mass="26035">MSGESAPITQPDWPLFESFVRPASANNCASVPQAASPALDRTGPEVPGAQAAHPLLAGGPSSTTVPEPGSAPHLSSPSFKLPPSSNSPSSPSNASQSVSPTYSHPFQPSSHTLLDDLSTDIQISPDVSHHVQIPLHTYQRRKPIESGSNPDLSVPLSRSGRPQKLPSHLTDFQLHVIESALTISLPDSIEEAILDRGWKLAMEQELAPSIGTIPGIWCSFLPTGKQLQPNGYTGLKPMQMVPRIS</sequence>
<protein>
    <submittedName>
        <fullName evidence="2">Uncharacterized protein</fullName>
    </submittedName>
</protein>
<gene>
    <name evidence="2" type="ORF">KC19_VG083600</name>
</gene>
<keyword evidence="3" id="KW-1185">Reference proteome</keyword>
<feature type="region of interest" description="Disordered" evidence="1">
    <location>
        <begin position="137"/>
        <end position="165"/>
    </location>
</feature>
<organism evidence="2 3">
    <name type="scientific">Ceratodon purpureus</name>
    <name type="common">Fire moss</name>
    <name type="synonym">Dicranum purpureum</name>
    <dbReference type="NCBI Taxonomy" id="3225"/>
    <lineage>
        <taxon>Eukaryota</taxon>
        <taxon>Viridiplantae</taxon>
        <taxon>Streptophyta</taxon>
        <taxon>Embryophyta</taxon>
        <taxon>Bryophyta</taxon>
        <taxon>Bryophytina</taxon>
        <taxon>Bryopsida</taxon>
        <taxon>Dicranidae</taxon>
        <taxon>Pseudoditrichales</taxon>
        <taxon>Ditrichaceae</taxon>
        <taxon>Ceratodon</taxon>
    </lineage>
</organism>
<dbReference type="Proteomes" id="UP000822688">
    <property type="component" value="Chromosome V"/>
</dbReference>
<name>A0A8T0HNC0_CERPU</name>
<accession>A0A8T0HNC0</accession>
<dbReference type="AlphaFoldDB" id="A0A8T0HNC0"/>
<reference evidence="2" key="1">
    <citation type="submission" date="2020-06" db="EMBL/GenBank/DDBJ databases">
        <title>WGS assembly of Ceratodon purpureus strain R40.</title>
        <authorList>
            <person name="Carey S.B."/>
            <person name="Jenkins J."/>
            <person name="Shu S."/>
            <person name="Lovell J.T."/>
            <person name="Sreedasyam A."/>
            <person name="Maumus F."/>
            <person name="Tiley G.P."/>
            <person name="Fernandez-Pozo N."/>
            <person name="Barry K."/>
            <person name="Chen C."/>
            <person name="Wang M."/>
            <person name="Lipzen A."/>
            <person name="Daum C."/>
            <person name="Saski C.A."/>
            <person name="Payton A.C."/>
            <person name="Mcbreen J.C."/>
            <person name="Conrad R.E."/>
            <person name="Kollar L.M."/>
            <person name="Olsson S."/>
            <person name="Huttunen S."/>
            <person name="Landis J.B."/>
            <person name="Wickett N.J."/>
            <person name="Johnson M.G."/>
            <person name="Rensing S.A."/>
            <person name="Grimwood J."/>
            <person name="Schmutz J."/>
            <person name="Mcdaniel S.F."/>
        </authorList>
    </citation>
    <scope>NUCLEOTIDE SEQUENCE</scope>
    <source>
        <strain evidence="2">R40</strain>
    </source>
</reference>
<proteinExistence type="predicted"/>
<comment type="caution">
    <text evidence="2">The sequence shown here is derived from an EMBL/GenBank/DDBJ whole genome shotgun (WGS) entry which is preliminary data.</text>
</comment>
<feature type="compositionally biased region" description="Low complexity" evidence="1">
    <location>
        <begin position="75"/>
        <end position="100"/>
    </location>
</feature>
<feature type="region of interest" description="Disordered" evidence="1">
    <location>
        <begin position="29"/>
        <end position="111"/>
    </location>
</feature>
<evidence type="ECO:0000313" key="2">
    <source>
        <dbReference type="EMBL" id="KAG0572309.1"/>
    </source>
</evidence>